<dbReference type="Gene3D" id="1.20.1280.50">
    <property type="match status" value="3"/>
</dbReference>
<feature type="compositionally biased region" description="Acidic residues" evidence="1">
    <location>
        <begin position="803"/>
        <end position="812"/>
    </location>
</feature>
<comment type="caution">
    <text evidence="4">The sequence shown here is derived from an EMBL/GenBank/DDBJ whole genome shotgun (WGS) entry which is preliminary data.</text>
</comment>
<feature type="domain" description="F-box" evidence="3">
    <location>
        <begin position="61"/>
        <end position="115"/>
    </location>
</feature>
<dbReference type="SUPFAM" id="SSF81383">
    <property type="entry name" value="F-box domain"/>
    <property type="match status" value="4"/>
</dbReference>
<proteinExistence type="predicted"/>
<feature type="domain" description="F-box" evidence="3">
    <location>
        <begin position="509"/>
        <end position="545"/>
    </location>
</feature>
<keyword evidence="5" id="KW-1185">Reference proteome</keyword>
<accession>A0A445BPX5</accession>
<dbReference type="InterPro" id="IPR050232">
    <property type="entry name" value="FBL13/AtMIF1-like"/>
</dbReference>
<evidence type="ECO:0000256" key="2">
    <source>
        <dbReference type="SAM" id="SignalP"/>
    </source>
</evidence>
<reference evidence="4 5" key="1">
    <citation type="submission" date="2019-01" db="EMBL/GenBank/DDBJ databases">
        <title>Sequencing of cultivated peanut Arachis hypogaea provides insights into genome evolution and oil improvement.</title>
        <authorList>
            <person name="Chen X."/>
        </authorList>
    </citation>
    <scope>NUCLEOTIDE SEQUENCE [LARGE SCALE GENOMIC DNA]</scope>
    <source>
        <strain evidence="5">cv. Fuhuasheng</strain>
        <tissue evidence="4">Leaves</tissue>
    </source>
</reference>
<sequence length="1663" mass="192858">MVGHSHLAFLTVLGLVLKTMRIHAKYYDHQHLKQLVYEALFEIQRGSSMCRLEQRKAAVDRDVISRLPDEILCHILSFLPTRTSMATSVLSRRWRYLWEKVQVLDLNDDFLYTHDRSDEEAEECFINFLEKVVSGFNPLSKVRLSCRADDYGYRRLFEWIGSVRDRVRELYFSTRTDRMTYTLPFEYIYSTSLVSLVLDGNINIIFDDVNLDGKMFLPSLKNLELHIDYLNIDVFLSGCPALETLRVTLIKFTTREADFDLEAIHMPRTLKSLTFEERYHYSEVVTLKRLQLDTTSLEYLHLALRCDYKRILVCDYTNIKKACLDIWPKPRNVAWVPKLLGALCETKFLWLKVSTIQCLLPAPVLDIPNFCNLIQLQLDFEDFKAKLLIDLLHHCPKLQALKIYVLGSYDGEDNFYFYYLNPHKRNGWRQPRSVPKCIVSHLNTVEYRGYQNTPEEHEFTTYILQRGLVLKSMRIHAKYYFPRHLKWEISQALSEIQMGSTPNTEPETSTTISTLPDSILCHILSFLSTRTSMATSVFSRRWRHLWKQLHVLNLDGYSFNTPELSRDQVEERFVDFVNEVLQQVQVRRIQKFRLEGEVRNYSRTLSFWIDAVTSGPHLQELYLSLWNSSRSFYTLPYSVLSCTSLVTLVLKGDIILLSLCPALETLKVFVFFNSGGIDPDEIHVPCSLNRLTLESEACDSTVDHLEIRTPSLEYLDINCFCSLLLADFGSDLSEPDTECFIPSFLESKLKQLQPRIQVITTSNVAVAAHMETEAITEYWFGEEAKGSDWSGGQCGHGDVRVEEEGDGNDDDDLKMGKRRKQRKAAVDRDVISSLPDEILCDILSFLPTRTSVATSVLSRRWRYLWKKVQVFDLNDDFLYTPDRSHEKAQERLLILLNEFEPLRRPMRKFRLSCRAGVFRYADLLDWIHYVIRRVSELYFSLRTDGKICALPSLRIRSTSLVSLVLDGNIDIYLEDVGPSSVILPSLKNLELHINYLNLDVFLSGCPALETLRATLIKFRTDESYDEPEAIHMPRPLKSLTFEEQYSYFEDATLEHLEVDTPSLEYLRLRLRGCYKQILTCDYPNINKVCLDIFGNSWHVAWLPKLLGALCKTRFLRLEVPTTLCLIRAPVLDLPDFCNLIQLQLDFYSFNSRLVIDLLHNCPKLQALKIYESESVDDDDDDDSWLFCQNRKRNDWTQPLSVPNCIVSHLNTVEYRGYLNSPEEHEFTAYILQRGLVLKTMRIHAKYCDLPLKGEVFKALSKIQRSSSMCRLEFIDDHLRKSYRNSHKRNGWTQSLSVPNCIISHLNTVEYRGYQDTPEEHEFTLPTTHSIVTLCSAHHRHRRQSTAPNMEPEDDKSETSTTISTLPDSILCNILSFLPTRTSIATSVLSRRWRHLWKHLHVLNLDGYSFNTPELSRDHVEDRFVDFVNEVLQQVQVRRIQKFRLEGEVRNYSCTLSFWIDAVTSGPHLQELYLSLWNSSGSFYTLPYSVFSCTSLVSLILKVCRTKFLALQASTTACLICVPSLEFPQFCCLVRLQIGFEFFNSRVLIDLLHCCCKLEALLIHACESVSYGCLYGEPVEPSSWTQPVSVPSCVVSHLNIIEFRDYEDLEEEHEFIAYVIERGLVLKTVTIHTRTFIDQEIKDHILKKLSVVPMGSSICQLKLE</sequence>
<dbReference type="InterPro" id="IPR006566">
    <property type="entry name" value="FBD"/>
</dbReference>
<feature type="signal peptide" evidence="2">
    <location>
        <begin position="1"/>
        <end position="24"/>
    </location>
</feature>
<dbReference type="PANTHER" id="PTHR31900">
    <property type="entry name" value="F-BOX/RNI SUPERFAMILY PROTEIN-RELATED"/>
    <property type="match status" value="1"/>
</dbReference>
<dbReference type="STRING" id="3818.A0A445BPX5"/>
<feature type="region of interest" description="Disordered" evidence="1">
    <location>
        <begin position="787"/>
        <end position="818"/>
    </location>
</feature>
<dbReference type="PANTHER" id="PTHR31900:SF34">
    <property type="entry name" value="EMB|CAB62440.1-RELATED"/>
    <property type="match status" value="1"/>
</dbReference>
<feature type="domain" description="F-box" evidence="3">
    <location>
        <begin position="828"/>
        <end position="874"/>
    </location>
</feature>
<keyword evidence="2" id="KW-0732">Signal</keyword>
<evidence type="ECO:0000313" key="4">
    <source>
        <dbReference type="EMBL" id="RYR40696.1"/>
    </source>
</evidence>
<evidence type="ECO:0000259" key="3">
    <source>
        <dbReference type="PROSITE" id="PS50181"/>
    </source>
</evidence>
<evidence type="ECO:0000256" key="1">
    <source>
        <dbReference type="SAM" id="MobiDB-lite"/>
    </source>
</evidence>
<dbReference type="SUPFAM" id="SSF52047">
    <property type="entry name" value="RNI-like"/>
    <property type="match status" value="4"/>
</dbReference>
<dbReference type="SMART" id="SM00256">
    <property type="entry name" value="FBOX"/>
    <property type="match status" value="4"/>
</dbReference>
<dbReference type="CDD" id="cd22160">
    <property type="entry name" value="F-box_AtFBL13-like"/>
    <property type="match status" value="4"/>
</dbReference>
<dbReference type="Pfam" id="PF08387">
    <property type="entry name" value="FBD"/>
    <property type="match status" value="4"/>
</dbReference>
<dbReference type="Gene3D" id="3.80.10.10">
    <property type="entry name" value="Ribonuclease Inhibitor"/>
    <property type="match status" value="2"/>
</dbReference>
<dbReference type="InterPro" id="IPR032675">
    <property type="entry name" value="LRR_dom_sf"/>
</dbReference>
<dbReference type="SMART" id="SM00579">
    <property type="entry name" value="FBD"/>
    <property type="match status" value="3"/>
</dbReference>
<dbReference type="EMBL" id="SDMP01000009">
    <property type="protein sequence ID" value="RYR40696.1"/>
    <property type="molecule type" value="Genomic_DNA"/>
</dbReference>
<feature type="domain" description="F-box" evidence="3">
    <location>
        <begin position="1359"/>
        <end position="1395"/>
    </location>
</feature>
<dbReference type="Proteomes" id="UP000289738">
    <property type="component" value="Chromosome A09"/>
</dbReference>
<dbReference type="InterPro" id="IPR036047">
    <property type="entry name" value="F-box-like_dom_sf"/>
</dbReference>
<dbReference type="InterPro" id="IPR053781">
    <property type="entry name" value="F-box_AtFBL13-like"/>
</dbReference>
<dbReference type="InterPro" id="IPR001810">
    <property type="entry name" value="F-box_dom"/>
</dbReference>
<dbReference type="Pfam" id="PF00646">
    <property type="entry name" value="F-box"/>
    <property type="match status" value="4"/>
</dbReference>
<name>A0A445BPX5_ARAHY</name>
<dbReference type="PROSITE" id="PS50181">
    <property type="entry name" value="FBOX"/>
    <property type="match status" value="4"/>
</dbReference>
<protein>
    <recommendedName>
        <fullName evidence="3">F-box domain-containing protein</fullName>
    </recommendedName>
</protein>
<feature type="chain" id="PRO_5019414566" description="F-box domain-containing protein" evidence="2">
    <location>
        <begin position="25"/>
        <end position="1663"/>
    </location>
</feature>
<feature type="region of interest" description="Disordered" evidence="1">
    <location>
        <begin position="1340"/>
        <end position="1360"/>
    </location>
</feature>
<gene>
    <name evidence="4" type="ORF">Ahy_A09g046435</name>
</gene>
<organism evidence="4 5">
    <name type="scientific">Arachis hypogaea</name>
    <name type="common">Peanut</name>
    <dbReference type="NCBI Taxonomy" id="3818"/>
    <lineage>
        <taxon>Eukaryota</taxon>
        <taxon>Viridiplantae</taxon>
        <taxon>Streptophyta</taxon>
        <taxon>Embryophyta</taxon>
        <taxon>Tracheophyta</taxon>
        <taxon>Spermatophyta</taxon>
        <taxon>Magnoliopsida</taxon>
        <taxon>eudicotyledons</taxon>
        <taxon>Gunneridae</taxon>
        <taxon>Pentapetalae</taxon>
        <taxon>rosids</taxon>
        <taxon>fabids</taxon>
        <taxon>Fabales</taxon>
        <taxon>Fabaceae</taxon>
        <taxon>Papilionoideae</taxon>
        <taxon>50 kb inversion clade</taxon>
        <taxon>dalbergioids sensu lato</taxon>
        <taxon>Dalbergieae</taxon>
        <taxon>Pterocarpus clade</taxon>
        <taxon>Arachis</taxon>
    </lineage>
</organism>
<evidence type="ECO:0000313" key="5">
    <source>
        <dbReference type="Proteomes" id="UP000289738"/>
    </source>
</evidence>